<keyword evidence="4 9" id="KW-0547">Nucleotide-binding</keyword>
<comment type="caution">
    <text evidence="12">The sequence shown here is derived from an EMBL/GenBank/DDBJ whole genome shotgun (WGS) entry which is preliminary data.</text>
</comment>
<dbReference type="InterPro" id="IPR014729">
    <property type="entry name" value="Rossmann-like_a/b/a_fold"/>
</dbReference>
<dbReference type="EC" id="6.3.5.4" evidence="3"/>
<comment type="similarity">
    <text evidence="2">Belongs to the asparagine synthetase family.</text>
</comment>
<feature type="active site" description="For GATase activity" evidence="8">
    <location>
        <position position="2"/>
    </location>
</feature>
<evidence type="ECO:0000313" key="12">
    <source>
        <dbReference type="EMBL" id="TMQ71701.1"/>
    </source>
</evidence>
<evidence type="ECO:0000256" key="6">
    <source>
        <dbReference type="ARBA" id="ARBA00022962"/>
    </source>
</evidence>
<dbReference type="InterPro" id="IPR001962">
    <property type="entry name" value="Asn_synthase"/>
</dbReference>
<evidence type="ECO:0000256" key="10">
    <source>
        <dbReference type="PIRSR" id="PIRSR001589-3"/>
    </source>
</evidence>
<dbReference type="InterPro" id="IPR017932">
    <property type="entry name" value="GATase_2_dom"/>
</dbReference>
<feature type="site" description="Important for beta-aspartyl-AMP intermediate formation" evidence="10">
    <location>
        <position position="372"/>
    </location>
</feature>
<dbReference type="InterPro" id="IPR033738">
    <property type="entry name" value="AsnB_N"/>
</dbReference>
<feature type="binding site" evidence="9">
    <location>
        <position position="105"/>
    </location>
    <ligand>
        <name>L-glutamine</name>
        <dbReference type="ChEBI" id="CHEBI:58359"/>
    </ligand>
</feature>
<dbReference type="GO" id="GO:0005524">
    <property type="term" value="F:ATP binding"/>
    <property type="evidence" value="ECO:0007669"/>
    <property type="project" value="UniProtKB-KW"/>
</dbReference>
<keyword evidence="8" id="KW-0028">Amino-acid biosynthesis</keyword>
<dbReference type="NCBIfam" id="TIGR01536">
    <property type="entry name" value="asn_synth_AEB"/>
    <property type="match status" value="1"/>
</dbReference>
<dbReference type="PIRSF" id="PIRSF001589">
    <property type="entry name" value="Asn_synthetase_glu-h"/>
    <property type="match status" value="1"/>
</dbReference>
<dbReference type="GO" id="GO:0004066">
    <property type="term" value="F:asparagine synthase (glutamine-hydrolyzing) activity"/>
    <property type="evidence" value="ECO:0007669"/>
    <property type="project" value="UniProtKB-EC"/>
</dbReference>
<evidence type="ECO:0000256" key="9">
    <source>
        <dbReference type="PIRSR" id="PIRSR001589-2"/>
    </source>
</evidence>
<dbReference type="PANTHER" id="PTHR43284:SF1">
    <property type="entry name" value="ASPARAGINE SYNTHETASE"/>
    <property type="match status" value="1"/>
</dbReference>
<keyword evidence="8" id="KW-0061">Asparagine biosynthesis</keyword>
<evidence type="ECO:0000256" key="2">
    <source>
        <dbReference type="ARBA" id="ARBA00005752"/>
    </source>
</evidence>
<keyword evidence="12" id="KW-0436">Ligase</keyword>
<evidence type="ECO:0000256" key="8">
    <source>
        <dbReference type="PIRSR" id="PIRSR001589-1"/>
    </source>
</evidence>
<dbReference type="GO" id="GO:0005829">
    <property type="term" value="C:cytosol"/>
    <property type="evidence" value="ECO:0007669"/>
    <property type="project" value="TreeGrafter"/>
</dbReference>
<dbReference type="PROSITE" id="PS51278">
    <property type="entry name" value="GATASE_TYPE_2"/>
    <property type="match status" value="1"/>
</dbReference>
<organism evidence="12 13">
    <name type="scientific">Eiseniibacteriota bacterium</name>
    <dbReference type="NCBI Taxonomy" id="2212470"/>
    <lineage>
        <taxon>Bacteria</taxon>
        <taxon>Candidatus Eiseniibacteriota</taxon>
    </lineage>
</organism>
<evidence type="ECO:0000256" key="5">
    <source>
        <dbReference type="ARBA" id="ARBA00022840"/>
    </source>
</evidence>
<evidence type="ECO:0000259" key="11">
    <source>
        <dbReference type="PROSITE" id="PS51278"/>
    </source>
</evidence>
<dbReference type="Gene3D" id="3.40.50.620">
    <property type="entry name" value="HUPs"/>
    <property type="match status" value="2"/>
</dbReference>
<dbReference type="CDD" id="cd00712">
    <property type="entry name" value="AsnB"/>
    <property type="match status" value="1"/>
</dbReference>
<dbReference type="InterPro" id="IPR051786">
    <property type="entry name" value="ASN_synthetase/amidase"/>
</dbReference>
<dbReference type="Gene3D" id="3.60.20.10">
    <property type="entry name" value="Glutamine Phosphoribosylpyrophosphate, subunit 1, domain 1"/>
    <property type="match status" value="1"/>
</dbReference>
<feature type="binding site" evidence="9">
    <location>
        <position position="297"/>
    </location>
    <ligand>
        <name>ATP</name>
        <dbReference type="ChEBI" id="CHEBI:30616"/>
    </ligand>
</feature>
<reference evidence="12 13" key="1">
    <citation type="journal article" date="2019" name="Nat. Microbiol.">
        <title>Mediterranean grassland soil C-N compound turnover is dependent on rainfall and depth, and is mediated by genomically divergent microorganisms.</title>
        <authorList>
            <person name="Diamond S."/>
            <person name="Andeer P.F."/>
            <person name="Li Z."/>
            <person name="Crits-Christoph A."/>
            <person name="Burstein D."/>
            <person name="Anantharaman K."/>
            <person name="Lane K.R."/>
            <person name="Thomas B.C."/>
            <person name="Pan C."/>
            <person name="Northen T.R."/>
            <person name="Banfield J.F."/>
        </authorList>
    </citation>
    <scope>NUCLEOTIDE SEQUENCE [LARGE SCALE GENOMIC DNA]</scope>
    <source>
        <strain evidence="12">WS_11</strain>
    </source>
</reference>
<dbReference type="Proteomes" id="UP000319771">
    <property type="component" value="Unassembled WGS sequence"/>
</dbReference>
<evidence type="ECO:0000313" key="13">
    <source>
        <dbReference type="Proteomes" id="UP000319771"/>
    </source>
</evidence>
<accession>A0A538U737</accession>
<dbReference type="InterPro" id="IPR006426">
    <property type="entry name" value="Asn_synth_AEB"/>
</dbReference>
<gene>
    <name evidence="12" type="primary">asnB</name>
    <name evidence="12" type="ORF">E6K81_09450</name>
</gene>
<dbReference type="PANTHER" id="PTHR43284">
    <property type="entry name" value="ASPARAGINE SYNTHETASE (GLUTAMINE-HYDROLYZING)"/>
    <property type="match status" value="1"/>
</dbReference>
<dbReference type="CDD" id="cd01991">
    <property type="entry name" value="Asn_synthase_B_C"/>
    <property type="match status" value="1"/>
</dbReference>
<comment type="pathway">
    <text evidence="1">Amino-acid biosynthesis; L-asparagine biosynthesis; L-asparagine from L-aspartate (L-Gln route): step 1/1.</text>
</comment>
<evidence type="ECO:0000256" key="7">
    <source>
        <dbReference type="ARBA" id="ARBA00048741"/>
    </source>
</evidence>
<protein>
    <recommendedName>
        <fullName evidence="3">asparagine synthase (glutamine-hydrolyzing)</fullName>
        <ecNumber evidence="3">6.3.5.4</ecNumber>
    </recommendedName>
</protein>
<dbReference type="EMBL" id="VBPB01000149">
    <property type="protein sequence ID" value="TMQ71701.1"/>
    <property type="molecule type" value="Genomic_DNA"/>
</dbReference>
<name>A0A538U737_UNCEI</name>
<dbReference type="GO" id="GO:0006529">
    <property type="term" value="P:asparagine biosynthetic process"/>
    <property type="evidence" value="ECO:0007669"/>
    <property type="project" value="UniProtKB-KW"/>
</dbReference>
<dbReference type="InterPro" id="IPR029055">
    <property type="entry name" value="Ntn_hydrolases_N"/>
</dbReference>
<dbReference type="SUPFAM" id="SSF52402">
    <property type="entry name" value="Adenine nucleotide alpha hydrolases-like"/>
    <property type="match status" value="1"/>
</dbReference>
<dbReference type="Pfam" id="PF00733">
    <property type="entry name" value="Asn_synthase"/>
    <property type="match status" value="1"/>
</dbReference>
<keyword evidence="5 9" id="KW-0067">ATP-binding</keyword>
<evidence type="ECO:0000256" key="3">
    <source>
        <dbReference type="ARBA" id="ARBA00012737"/>
    </source>
</evidence>
<evidence type="ECO:0000256" key="1">
    <source>
        <dbReference type="ARBA" id="ARBA00005187"/>
    </source>
</evidence>
<dbReference type="Pfam" id="PF13537">
    <property type="entry name" value="GATase_7"/>
    <property type="match status" value="1"/>
</dbReference>
<dbReference type="AlphaFoldDB" id="A0A538U737"/>
<dbReference type="SUPFAM" id="SSF56235">
    <property type="entry name" value="N-terminal nucleophile aminohydrolases (Ntn hydrolases)"/>
    <property type="match status" value="1"/>
</dbReference>
<comment type="catalytic activity">
    <reaction evidence="7">
        <text>L-aspartate + L-glutamine + ATP + H2O = L-asparagine + L-glutamate + AMP + diphosphate + H(+)</text>
        <dbReference type="Rhea" id="RHEA:12228"/>
        <dbReference type="ChEBI" id="CHEBI:15377"/>
        <dbReference type="ChEBI" id="CHEBI:15378"/>
        <dbReference type="ChEBI" id="CHEBI:29985"/>
        <dbReference type="ChEBI" id="CHEBI:29991"/>
        <dbReference type="ChEBI" id="CHEBI:30616"/>
        <dbReference type="ChEBI" id="CHEBI:33019"/>
        <dbReference type="ChEBI" id="CHEBI:58048"/>
        <dbReference type="ChEBI" id="CHEBI:58359"/>
        <dbReference type="ChEBI" id="CHEBI:456215"/>
        <dbReference type="EC" id="6.3.5.4"/>
    </reaction>
</comment>
<feature type="binding site" evidence="9">
    <location>
        <position position="270"/>
    </location>
    <ligand>
        <name>ATP</name>
        <dbReference type="ChEBI" id="CHEBI:30616"/>
    </ligand>
</feature>
<keyword evidence="6 8" id="KW-0315">Glutamine amidotransferase</keyword>
<sequence length="655" mass="73035">MCGICGFLHVEGDPVDAGLGARMTELLRHRGPEGEGHLEVPGQPPPSVYLGHRRLKIIDLSDAARQPLANEDGTVWVTFNGEIYNFLGLREALERRGHRFRSHSDTETIVHAYEEFGDDAIARLDGMFALAIWDGRKRRLLLARDRSGKKPLYHAFDGRSFAFGSEIKALLACPWVRHEPNPERLGEYLLFGYVRAPETLYKGIQQLPPGCMLAVEGGAVRGPTRYWTLRRGITPETECIPADEAARRVRELLTQAVERRLLSDVPLGALLSGGLDSTIVVGIMSRLMRVPVRTFTVGFSDEPTYDERRYAAIAARAFGTQHTEFVVRTDAMSLMRRLLWHHDQPYGDSSAIPTFQVSRLARQHVTVVLNGDGGDEVFGGYERFWAALWAARMPGFVGGIGGAIARALPRDHGYFGVRRRLERFVARSGEPPLDRYLDWTSIFGTGAAAALLKPEVAAADGVAGVYAAIRAAYAGNGHRALLDQLLEVNFSTYLPDDLHVKVDRMSMANSLESRSPMLDTALVEFAATLPPGLKIRGGQLKYVLKRAFRDLVPPELLHRRKHGFGVPVDRWFRHELKDTARELLLEPDSRLRAYLEPEAVGRVFDEHARGTAAHGQRLWTLMNLELWLRMLEDGSLWKPMAEGSDGELEAVARAS</sequence>
<evidence type="ECO:0000256" key="4">
    <source>
        <dbReference type="ARBA" id="ARBA00022741"/>
    </source>
</evidence>
<proteinExistence type="inferred from homology"/>
<feature type="domain" description="Glutamine amidotransferase type-2" evidence="11">
    <location>
        <begin position="2"/>
        <end position="218"/>
    </location>
</feature>